<evidence type="ECO:0000256" key="7">
    <source>
        <dbReference type="SAM" id="SignalP"/>
    </source>
</evidence>
<feature type="binding site" description="covalent" evidence="6">
    <location>
        <position position="33"/>
    </location>
    <ligand>
        <name>heme c</name>
        <dbReference type="ChEBI" id="CHEBI:61717"/>
    </ligand>
</feature>
<keyword evidence="7" id="KW-0732">Signal</keyword>
<dbReference type="GO" id="GO:0005506">
    <property type="term" value="F:iron ion binding"/>
    <property type="evidence" value="ECO:0007669"/>
    <property type="project" value="InterPro"/>
</dbReference>
<dbReference type="InterPro" id="IPR036909">
    <property type="entry name" value="Cyt_c-like_dom_sf"/>
</dbReference>
<evidence type="ECO:0000313" key="10">
    <source>
        <dbReference type="Proteomes" id="UP000015559"/>
    </source>
</evidence>
<name>S6ADX5_SULDS</name>
<dbReference type="Pfam" id="PF00034">
    <property type="entry name" value="Cytochrom_C"/>
    <property type="match status" value="1"/>
</dbReference>
<accession>S6ADX5</accession>
<evidence type="ECO:0000256" key="5">
    <source>
        <dbReference type="ARBA" id="ARBA00023004"/>
    </source>
</evidence>
<comment type="PTM">
    <text evidence="6">Binds 1 heme c group covalently per subunit.</text>
</comment>
<dbReference type="STRING" id="1163617.SCD_n00032"/>
<keyword evidence="2 6" id="KW-0349">Heme</keyword>
<feature type="chain" id="PRO_5004535529" evidence="7">
    <location>
        <begin position="22"/>
        <end position="113"/>
    </location>
</feature>
<evidence type="ECO:0000259" key="8">
    <source>
        <dbReference type="PROSITE" id="PS51007"/>
    </source>
</evidence>
<dbReference type="PRINTS" id="PR00606">
    <property type="entry name" value="CYTCHROMECID"/>
</dbReference>
<dbReference type="SUPFAM" id="SSF46626">
    <property type="entry name" value="Cytochrome c"/>
    <property type="match status" value="1"/>
</dbReference>
<dbReference type="GO" id="GO:0009055">
    <property type="term" value="F:electron transfer activity"/>
    <property type="evidence" value="ECO:0007669"/>
    <property type="project" value="InterPro"/>
</dbReference>
<evidence type="ECO:0000256" key="1">
    <source>
        <dbReference type="ARBA" id="ARBA00022448"/>
    </source>
</evidence>
<feature type="binding site" description="covalent" evidence="6">
    <location>
        <position position="91"/>
    </location>
    <ligand>
        <name>heme c</name>
        <dbReference type="ChEBI" id="CHEBI:61717"/>
    </ligand>
</feature>
<dbReference type="KEGG" id="sdr:SCD_n00032"/>
<dbReference type="OrthoDB" id="9811281at2"/>
<dbReference type="AlphaFoldDB" id="S6ADX5"/>
<sequence length="113" mass="11422">MKAILGIAAAAALLVAGQAVAADESALAGKSGCLACHQVAVKVLGPAYKDVAKKYAGDKGAQARLTDHVVKGTGPAGLGWMKEGKAGMPFMPPNAAVKPEDAAKLVQWILSLK</sequence>
<keyword evidence="4" id="KW-0249">Electron transport</keyword>
<dbReference type="PROSITE" id="PS51007">
    <property type="entry name" value="CYTC"/>
    <property type="match status" value="1"/>
</dbReference>
<dbReference type="HOGENOM" id="CLU_133112_1_1_4"/>
<keyword evidence="5 6" id="KW-0408">Iron</keyword>
<organism evidence="9 10">
    <name type="scientific">Sulfuricella denitrificans (strain DSM 22764 / NBRC 105220 / skB26)</name>
    <dbReference type="NCBI Taxonomy" id="1163617"/>
    <lineage>
        <taxon>Bacteria</taxon>
        <taxon>Pseudomonadati</taxon>
        <taxon>Pseudomonadota</taxon>
        <taxon>Betaproteobacteria</taxon>
        <taxon>Nitrosomonadales</taxon>
        <taxon>Sulfuricellaceae</taxon>
        <taxon>Sulfuricella</taxon>
    </lineage>
</organism>
<dbReference type="InterPro" id="IPR009056">
    <property type="entry name" value="Cyt_c-like_dom"/>
</dbReference>
<keyword evidence="10" id="KW-1185">Reference proteome</keyword>
<evidence type="ECO:0000256" key="6">
    <source>
        <dbReference type="PIRSR" id="PIRSR602324-1"/>
    </source>
</evidence>
<evidence type="ECO:0000256" key="2">
    <source>
        <dbReference type="ARBA" id="ARBA00022617"/>
    </source>
</evidence>
<evidence type="ECO:0000256" key="4">
    <source>
        <dbReference type="ARBA" id="ARBA00022982"/>
    </source>
</evidence>
<keyword evidence="1" id="KW-0813">Transport</keyword>
<feature type="signal peptide" evidence="7">
    <location>
        <begin position="1"/>
        <end position="21"/>
    </location>
</feature>
<keyword evidence="3 6" id="KW-0479">Metal-binding</keyword>
<reference evidence="9 10" key="1">
    <citation type="journal article" date="2012" name="Appl. Environ. Microbiol.">
        <title>Draft genome sequence of a psychrotolerant sulfur-oxidizing bacterium, Sulfuricella denitrificans skB26, and proteomic insights into cold adaptation.</title>
        <authorList>
            <person name="Watanabe T."/>
            <person name="Kojima H."/>
            <person name="Fukui M."/>
        </authorList>
    </citation>
    <scope>NUCLEOTIDE SEQUENCE [LARGE SCALE GENOMIC DNA]</scope>
    <source>
        <strain evidence="10">skB26</strain>
    </source>
</reference>
<dbReference type="Gene3D" id="1.10.760.10">
    <property type="entry name" value="Cytochrome c-like domain"/>
    <property type="match status" value="1"/>
</dbReference>
<protein>
    <submittedName>
        <fullName evidence="9">Class I cytochrome c</fullName>
    </submittedName>
</protein>
<proteinExistence type="predicted"/>
<dbReference type="GO" id="GO:0020037">
    <property type="term" value="F:heme binding"/>
    <property type="evidence" value="ECO:0007669"/>
    <property type="project" value="InterPro"/>
</dbReference>
<evidence type="ECO:0000313" key="9">
    <source>
        <dbReference type="EMBL" id="BAN33881.1"/>
    </source>
</evidence>
<gene>
    <name evidence="9" type="ORF">SCD_n00032</name>
</gene>
<dbReference type="Proteomes" id="UP000015559">
    <property type="component" value="Chromosome"/>
</dbReference>
<dbReference type="EMBL" id="AP013066">
    <property type="protein sequence ID" value="BAN33881.1"/>
    <property type="molecule type" value="Genomic_DNA"/>
</dbReference>
<evidence type="ECO:0000256" key="3">
    <source>
        <dbReference type="ARBA" id="ARBA00022723"/>
    </source>
</evidence>
<dbReference type="InterPro" id="IPR002324">
    <property type="entry name" value="Cyt_c_ID"/>
</dbReference>
<feature type="domain" description="Cytochrome c" evidence="8">
    <location>
        <begin position="12"/>
        <end position="113"/>
    </location>
</feature>
<dbReference type="eggNOG" id="COG4654">
    <property type="taxonomic scope" value="Bacteria"/>
</dbReference>
<feature type="binding site" description="covalent" evidence="6">
    <location>
        <position position="37"/>
    </location>
    <ligand>
        <name>heme c</name>
        <dbReference type="ChEBI" id="CHEBI:61717"/>
    </ligand>
</feature>
<dbReference type="RefSeq" id="WP_009207174.1">
    <property type="nucleotide sequence ID" value="NC_022357.1"/>
</dbReference>